<reference evidence="3 4" key="1">
    <citation type="submission" date="2016-10" db="EMBL/GenBank/DDBJ databases">
        <authorList>
            <person name="de Groot N.N."/>
        </authorList>
    </citation>
    <scope>NUCLEOTIDE SEQUENCE [LARGE SCALE GENOMIC DNA]</scope>
    <source>
        <strain evidence="3 4">CGMCC 1.7666</strain>
    </source>
</reference>
<feature type="chain" id="PRO_5011556953" evidence="2">
    <location>
        <begin position="23"/>
        <end position="396"/>
    </location>
</feature>
<dbReference type="PANTHER" id="PTHR42779:SF1">
    <property type="entry name" value="PROTEIN YNJB"/>
    <property type="match status" value="1"/>
</dbReference>
<dbReference type="Pfam" id="PF13416">
    <property type="entry name" value="SBP_bac_8"/>
    <property type="match status" value="1"/>
</dbReference>
<name>A0A1G5LMA0_9HYPH</name>
<evidence type="ECO:0000256" key="2">
    <source>
        <dbReference type="SAM" id="SignalP"/>
    </source>
</evidence>
<proteinExistence type="predicted"/>
<dbReference type="STRING" id="549386.SAMN02927923_04511"/>
<gene>
    <name evidence="3" type="ORF">SAMN02927923_04511</name>
</gene>
<dbReference type="RefSeq" id="WP_091139819.1">
    <property type="nucleotide sequence ID" value="NZ_FMVJ01000023.1"/>
</dbReference>
<evidence type="ECO:0000313" key="4">
    <source>
        <dbReference type="Proteomes" id="UP000199569"/>
    </source>
</evidence>
<evidence type="ECO:0000313" key="3">
    <source>
        <dbReference type="EMBL" id="SCZ13946.1"/>
    </source>
</evidence>
<dbReference type="SUPFAM" id="SSF53850">
    <property type="entry name" value="Periplasmic binding protein-like II"/>
    <property type="match status" value="1"/>
</dbReference>
<dbReference type="PANTHER" id="PTHR42779">
    <property type="entry name" value="PROTEIN YNJB"/>
    <property type="match status" value="1"/>
</dbReference>
<feature type="signal peptide" evidence="2">
    <location>
        <begin position="1"/>
        <end position="22"/>
    </location>
</feature>
<dbReference type="EMBL" id="FMVJ01000023">
    <property type="protein sequence ID" value="SCZ13946.1"/>
    <property type="molecule type" value="Genomic_DNA"/>
</dbReference>
<evidence type="ECO:0000256" key="1">
    <source>
        <dbReference type="ARBA" id="ARBA00022764"/>
    </source>
</evidence>
<accession>A0A1G5LMA0</accession>
<protein>
    <submittedName>
        <fullName evidence="3">Putative spermidine/putrescine transport system substrate-binding protein</fullName>
    </submittedName>
</protein>
<dbReference type="Gene3D" id="3.40.190.10">
    <property type="entry name" value="Periplasmic binding protein-like II"/>
    <property type="match status" value="2"/>
</dbReference>
<keyword evidence="4" id="KW-1185">Reference proteome</keyword>
<sequence>MSARLRNTLSAAALLVAGVVLATGSFAQTPSAKPKAPLTISIIDVAGDLQISQPAIEKFRKDHPELVSRFVFTKATAPELAAKLKAQQDAGRVDIDFVLTGNDALAAGMEQGIWLEILPKYQDRFPDLEKLYLPGAYAMQKMGRGQAFVIDWYPSGPLLEYAPDRVKDVPDTAEGLLAWCKANPGKFMYARPSNSGPGRTFVMGLPYLLGDKDPMDPINGWERTWAYLKELDSCIEYYPGGTTATMKELGEGTRDIIATTTGWDINPRYLGIVPEEFKVASLKGFHWVGDANYMAIPKGVPQEKVDVLLQMIAYLLKPEQQAYMYDHGYMYPGPAIHGVTLNMAPQESQDTIKRFGRPEYERLIADNPIEPPLDAKPLVAMFDKWDREIGSAKMKQ</sequence>
<dbReference type="OrthoDB" id="3239593at2"/>
<organism evidence="3 4">
    <name type="scientific">Microvirga guangxiensis</name>
    <dbReference type="NCBI Taxonomy" id="549386"/>
    <lineage>
        <taxon>Bacteria</taxon>
        <taxon>Pseudomonadati</taxon>
        <taxon>Pseudomonadota</taxon>
        <taxon>Alphaproteobacteria</taxon>
        <taxon>Hyphomicrobiales</taxon>
        <taxon>Methylobacteriaceae</taxon>
        <taxon>Microvirga</taxon>
    </lineage>
</organism>
<keyword evidence="2" id="KW-0732">Signal</keyword>
<keyword evidence="1" id="KW-0574">Periplasm</keyword>
<dbReference type="Proteomes" id="UP000199569">
    <property type="component" value="Unassembled WGS sequence"/>
</dbReference>
<dbReference type="InterPro" id="IPR006059">
    <property type="entry name" value="SBP"/>
</dbReference>
<dbReference type="AlphaFoldDB" id="A0A1G5LMA0"/>